<protein>
    <recommendedName>
        <fullName evidence="6">DoxX family membrane protein</fullName>
    </recommendedName>
</protein>
<evidence type="ECO:0000313" key="5">
    <source>
        <dbReference type="Proteomes" id="UP001527202"/>
    </source>
</evidence>
<sequence length="324" mass="36701">MYLPKWSGLYVHVKWFTEDHVWNPQPMAKVITPAFLLWLGVTLAALLVCVLFSESLERIDLVRRVHQFLNGLKRYQLLILRVGVGLGLLMQLFTGTYLAPSFVSDHVWVYAVLILAIAGLLHRRLLVVSGAALAVLYGYSLVTYGLFHGLDYFFYAGVIYYLLVTESRWKQTATPVLYLCTGLSLAWLSMEKMTLAKLACSLMHEYGLPTLGFTVEDFVLISAFIEMGLAWAFIMGIMNRFTAILLTSVFLMTTTFFGFKEIVGHTIMHTILILFIIEGSGAAKTLYQFHRTPVMRCLFVAVNFCIIVFGLMGIYIWLGQFNPL</sequence>
<dbReference type="EMBL" id="JAMDMJ010000002">
    <property type="protein sequence ID" value="MCY9594607.1"/>
    <property type="molecule type" value="Genomic_DNA"/>
</dbReference>
<reference evidence="2 5" key="2">
    <citation type="submission" date="2022-05" db="EMBL/GenBank/DDBJ databases">
        <title>Genome Sequencing of Bee-Associated Microbes.</title>
        <authorList>
            <person name="Dunlap C."/>
        </authorList>
    </citation>
    <scope>NUCLEOTIDE SEQUENCE [LARGE SCALE GENOMIC DNA]</scope>
    <source>
        <strain evidence="2 5">NRRL B-23120</strain>
    </source>
</reference>
<keyword evidence="1" id="KW-1133">Transmembrane helix</keyword>
<feature type="transmembrane region" description="Helical" evidence="1">
    <location>
        <begin position="265"/>
        <end position="286"/>
    </location>
</feature>
<feature type="transmembrane region" description="Helical" evidence="1">
    <location>
        <begin position="126"/>
        <end position="146"/>
    </location>
</feature>
<dbReference type="KEGG" id="pchi:PC41400_03770"/>
<feature type="transmembrane region" description="Helical" evidence="1">
    <location>
        <begin position="298"/>
        <end position="318"/>
    </location>
</feature>
<dbReference type="AlphaFoldDB" id="A0A410WQY5"/>
<evidence type="ECO:0000313" key="2">
    <source>
        <dbReference type="EMBL" id="MCY9594607.1"/>
    </source>
</evidence>
<name>A0A410WQY5_9BACL</name>
<dbReference type="RefSeq" id="WP_042232225.1">
    <property type="nucleotide sequence ID" value="NZ_CP026520.1"/>
</dbReference>
<feature type="transmembrane region" description="Helical" evidence="1">
    <location>
        <begin position="77"/>
        <end position="99"/>
    </location>
</feature>
<evidence type="ECO:0000313" key="3">
    <source>
        <dbReference type="EMBL" id="QAV16848.1"/>
    </source>
</evidence>
<dbReference type="Proteomes" id="UP000288943">
    <property type="component" value="Chromosome"/>
</dbReference>
<feature type="transmembrane region" description="Helical" evidence="1">
    <location>
        <begin position="105"/>
        <end position="121"/>
    </location>
</feature>
<keyword evidence="1" id="KW-0812">Transmembrane</keyword>
<organism evidence="3 4">
    <name type="scientific">Paenibacillus chitinolyticus</name>
    <dbReference type="NCBI Taxonomy" id="79263"/>
    <lineage>
        <taxon>Bacteria</taxon>
        <taxon>Bacillati</taxon>
        <taxon>Bacillota</taxon>
        <taxon>Bacilli</taxon>
        <taxon>Bacillales</taxon>
        <taxon>Paenibacillaceae</taxon>
        <taxon>Paenibacillus</taxon>
    </lineage>
</organism>
<evidence type="ECO:0008006" key="6">
    <source>
        <dbReference type="Google" id="ProtNLM"/>
    </source>
</evidence>
<evidence type="ECO:0000313" key="4">
    <source>
        <dbReference type="Proteomes" id="UP000288943"/>
    </source>
</evidence>
<dbReference type="Proteomes" id="UP001527202">
    <property type="component" value="Unassembled WGS sequence"/>
</dbReference>
<gene>
    <name evidence="2" type="ORF">M5X16_02330</name>
    <name evidence="3" type="ORF">PC41400_03770</name>
</gene>
<keyword evidence="5" id="KW-1185">Reference proteome</keyword>
<dbReference type="OrthoDB" id="517560at2"/>
<reference evidence="3 4" key="1">
    <citation type="submission" date="2018-01" db="EMBL/GenBank/DDBJ databases">
        <title>The whole genome sequencing and assembly of Paenibacillus chitinolyticus KCCM 41400 strain.</title>
        <authorList>
            <person name="Kim J.-Y."/>
            <person name="Park M.-K."/>
            <person name="Lee Y.-J."/>
            <person name="Yi H."/>
            <person name="Bahn Y.-S."/>
            <person name="Kim J.F."/>
            <person name="Lee D.-W."/>
        </authorList>
    </citation>
    <scope>NUCLEOTIDE SEQUENCE [LARGE SCALE GENOMIC DNA]</scope>
    <source>
        <strain evidence="3 4">KCCM 41400</strain>
    </source>
</reference>
<dbReference type="GeneID" id="95373936"/>
<evidence type="ECO:0000256" key="1">
    <source>
        <dbReference type="SAM" id="Phobius"/>
    </source>
</evidence>
<keyword evidence="1" id="KW-0472">Membrane</keyword>
<feature type="transmembrane region" description="Helical" evidence="1">
    <location>
        <begin position="35"/>
        <end position="56"/>
    </location>
</feature>
<feature type="transmembrane region" description="Helical" evidence="1">
    <location>
        <begin position="241"/>
        <end position="259"/>
    </location>
</feature>
<accession>A0A410WQY5</accession>
<proteinExistence type="predicted"/>
<feature type="transmembrane region" description="Helical" evidence="1">
    <location>
        <begin position="218"/>
        <end position="234"/>
    </location>
</feature>
<dbReference type="EMBL" id="CP026520">
    <property type="protein sequence ID" value="QAV16848.1"/>
    <property type="molecule type" value="Genomic_DNA"/>
</dbReference>